<reference evidence="2" key="1">
    <citation type="submission" date="2020-12" db="EMBL/GenBank/DDBJ databases">
        <title>Pontibaca salina gen. nov., sp. nov., isolated from marine sediment.</title>
        <authorList>
            <person name="Bo J."/>
            <person name="Wang S."/>
            <person name="Song X."/>
            <person name="Du Z."/>
        </authorList>
    </citation>
    <scope>NUCLEOTIDE SEQUENCE</scope>
    <source>
        <strain evidence="2">S1109L</strain>
    </source>
</reference>
<dbReference type="Gene3D" id="3.30.70.100">
    <property type="match status" value="1"/>
</dbReference>
<evidence type="ECO:0000259" key="1">
    <source>
        <dbReference type="PROSITE" id="PS51725"/>
    </source>
</evidence>
<keyword evidence="3" id="KW-1185">Reference proteome</keyword>
<proteinExistence type="predicted"/>
<dbReference type="Proteomes" id="UP000613255">
    <property type="component" value="Unassembled WGS sequence"/>
</dbReference>
<organism evidence="2 3">
    <name type="scientific">Pontibaca salina</name>
    <dbReference type="NCBI Taxonomy" id="2795731"/>
    <lineage>
        <taxon>Bacteria</taxon>
        <taxon>Pseudomonadati</taxon>
        <taxon>Pseudomonadota</taxon>
        <taxon>Alphaproteobacteria</taxon>
        <taxon>Rhodobacterales</taxon>
        <taxon>Roseobacteraceae</taxon>
        <taxon>Pontibaca</taxon>
    </lineage>
</organism>
<dbReference type="EMBL" id="JAEIJD010000010">
    <property type="protein sequence ID" value="MBI6630504.1"/>
    <property type="molecule type" value="Genomic_DNA"/>
</dbReference>
<accession>A0A934HVX6</accession>
<sequence length="103" mass="12111">MYLTMNRFKVKADKVEAFEELWMKRDSHLDTVPGFTSFRLMRGSEGVDHVLYVSHTTWESRAAFEGWSRSEAFREAHKNVGESRDLYLEPPHLEVFETVQEAK</sequence>
<dbReference type="InterPro" id="IPR007138">
    <property type="entry name" value="ABM_dom"/>
</dbReference>
<keyword evidence="2" id="KW-0503">Monooxygenase</keyword>
<dbReference type="RefSeq" id="WP_198686531.1">
    <property type="nucleotide sequence ID" value="NZ_JAEIJD010000010.1"/>
</dbReference>
<comment type="caution">
    <text evidence="2">The sequence shown here is derived from an EMBL/GenBank/DDBJ whole genome shotgun (WGS) entry which is preliminary data.</text>
</comment>
<feature type="domain" description="ABM" evidence="1">
    <location>
        <begin position="2"/>
        <end position="96"/>
    </location>
</feature>
<name>A0A934HVX6_9RHOB</name>
<gene>
    <name evidence="2" type="ORF">JAO82_11520</name>
</gene>
<dbReference type="PROSITE" id="PS51725">
    <property type="entry name" value="ABM"/>
    <property type="match status" value="1"/>
</dbReference>
<dbReference type="InterPro" id="IPR011008">
    <property type="entry name" value="Dimeric_a/b-barrel"/>
</dbReference>
<dbReference type="GO" id="GO:0004497">
    <property type="term" value="F:monooxygenase activity"/>
    <property type="evidence" value="ECO:0007669"/>
    <property type="project" value="UniProtKB-KW"/>
</dbReference>
<dbReference type="Pfam" id="PF03992">
    <property type="entry name" value="ABM"/>
    <property type="match status" value="1"/>
</dbReference>
<dbReference type="PANTHER" id="PTHR34474">
    <property type="entry name" value="SIGNAL TRANSDUCTION PROTEIN TRAP"/>
    <property type="match status" value="1"/>
</dbReference>
<dbReference type="PANTHER" id="PTHR34474:SF2">
    <property type="entry name" value="SIGNAL TRANSDUCTION PROTEIN TRAP"/>
    <property type="match status" value="1"/>
</dbReference>
<dbReference type="InterPro" id="IPR050404">
    <property type="entry name" value="Heme-degrading_MO"/>
</dbReference>
<protein>
    <submittedName>
        <fullName evidence="2">Antibiotic biosynthesis monooxygenase</fullName>
    </submittedName>
</protein>
<keyword evidence="2" id="KW-0560">Oxidoreductase</keyword>
<dbReference type="AlphaFoldDB" id="A0A934HVX6"/>
<dbReference type="SUPFAM" id="SSF54909">
    <property type="entry name" value="Dimeric alpha+beta barrel"/>
    <property type="match status" value="1"/>
</dbReference>
<evidence type="ECO:0000313" key="3">
    <source>
        <dbReference type="Proteomes" id="UP000613255"/>
    </source>
</evidence>
<evidence type="ECO:0000313" key="2">
    <source>
        <dbReference type="EMBL" id="MBI6630504.1"/>
    </source>
</evidence>